<evidence type="ECO:0000259" key="1">
    <source>
        <dbReference type="Pfam" id="PF00622"/>
    </source>
</evidence>
<sequence length="118" mass="13149">MTLGHTRHSGSDFRVRIVRLFEDTFVSLAPVGNPQKNGYFLRLKFGQLRSPRGNIAGQYHPSGLKATDVFSLNYKDGNISFGKNGQYLGVAFKVEDQIVELFPSVLSYTVVKVKIISP</sequence>
<dbReference type="InterPro" id="IPR043136">
    <property type="entry name" value="B30.2/SPRY_sf"/>
</dbReference>
<dbReference type="Gene3D" id="2.60.120.920">
    <property type="match status" value="1"/>
</dbReference>
<name>A0A6G0XTS7_9STRA</name>
<feature type="domain" description="SPRY" evidence="1">
    <location>
        <begin position="71"/>
        <end position="114"/>
    </location>
</feature>
<accession>A0A6G0XTS7</accession>
<dbReference type="Pfam" id="PF00622">
    <property type="entry name" value="SPRY"/>
    <property type="match status" value="1"/>
</dbReference>
<dbReference type="InterPro" id="IPR003877">
    <property type="entry name" value="SPRY_dom"/>
</dbReference>
<reference evidence="2 3" key="1">
    <citation type="submission" date="2019-07" db="EMBL/GenBank/DDBJ databases">
        <title>Genomics analysis of Aphanomyces spp. identifies a new class of oomycete effector associated with host adaptation.</title>
        <authorList>
            <person name="Gaulin E."/>
        </authorList>
    </citation>
    <scope>NUCLEOTIDE SEQUENCE [LARGE SCALE GENOMIC DNA]</scope>
    <source>
        <strain evidence="2 3">ATCC 201684</strain>
    </source>
</reference>
<protein>
    <recommendedName>
        <fullName evidence="1">SPRY domain-containing protein</fullName>
    </recommendedName>
</protein>
<dbReference type="EMBL" id="VJMJ01000012">
    <property type="protein sequence ID" value="KAF0744035.1"/>
    <property type="molecule type" value="Genomic_DNA"/>
</dbReference>
<dbReference type="VEuPathDB" id="FungiDB:AeMF1_013018"/>
<dbReference type="InterPro" id="IPR013320">
    <property type="entry name" value="ConA-like_dom_sf"/>
</dbReference>
<organism evidence="2 3">
    <name type="scientific">Aphanomyces euteiches</name>
    <dbReference type="NCBI Taxonomy" id="100861"/>
    <lineage>
        <taxon>Eukaryota</taxon>
        <taxon>Sar</taxon>
        <taxon>Stramenopiles</taxon>
        <taxon>Oomycota</taxon>
        <taxon>Saprolegniomycetes</taxon>
        <taxon>Saprolegniales</taxon>
        <taxon>Verrucalvaceae</taxon>
        <taxon>Aphanomyces</taxon>
    </lineage>
</organism>
<keyword evidence="3" id="KW-1185">Reference proteome</keyword>
<dbReference type="SUPFAM" id="SSF49899">
    <property type="entry name" value="Concanavalin A-like lectins/glucanases"/>
    <property type="match status" value="1"/>
</dbReference>
<dbReference type="AlphaFoldDB" id="A0A6G0XTS7"/>
<comment type="caution">
    <text evidence="2">The sequence shown here is derived from an EMBL/GenBank/DDBJ whole genome shotgun (WGS) entry which is preliminary data.</text>
</comment>
<evidence type="ECO:0000313" key="3">
    <source>
        <dbReference type="Proteomes" id="UP000481153"/>
    </source>
</evidence>
<evidence type="ECO:0000313" key="2">
    <source>
        <dbReference type="EMBL" id="KAF0744035.1"/>
    </source>
</evidence>
<gene>
    <name evidence="2" type="ORF">Ae201684_001668</name>
</gene>
<proteinExistence type="predicted"/>
<dbReference type="Proteomes" id="UP000481153">
    <property type="component" value="Unassembled WGS sequence"/>
</dbReference>